<accession>A0A0H3NW25</accession>
<gene>
    <name evidence="1" type="ordered locus">Y11_37371</name>
</gene>
<proteinExistence type="predicted"/>
<evidence type="ECO:0000313" key="2">
    <source>
        <dbReference type="Proteomes" id="UP000008084"/>
    </source>
</evidence>
<dbReference type="EMBL" id="FR729477">
    <property type="protein sequence ID" value="CBY28793.1"/>
    <property type="molecule type" value="Genomic_DNA"/>
</dbReference>
<dbReference type="AlphaFoldDB" id="A0A0H3NW25"/>
<organism evidence="1 2">
    <name type="scientific">Yersinia enterocolitica subsp. palearctica serotype O:3 (strain DSM 13030 / CIP 106945 / Y11)</name>
    <dbReference type="NCBI Taxonomy" id="930944"/>
    <lineage>
        <taxon>Bacteria</taxon>
        <taxon>Pseudomonadati</taxon>
        <taxon>Pseudomonadota</taxon>
        <taxon>Gammaproteobacteria</taxon>
        <taxon>Enterobacterales</taxon>
        <taxon>Yersiniaceae</taxon>
        <taxon>Yersinia</taxon>
    </lineage>
</organism>
<dbReference type="KEGG" id="yey:Y11_37371"/>
<protein>
    <submittedName>
        <fullName evidence="1">Transposase</fullName>
    </submittedName>
</protein>
<name>A0A0H3NW25_YERE1</name>
<dbReference type="PATRIC" id="fig|930944.6.peg.3720"/>
<reference evidence="1 2" key="1">
    <citation type="journal article" date="2011" name="J. Bacteriol.">
        <title>Complete genome sequence of Yersinia enterocolitica subsp. palearctica serogroup O:3.</title>
        <authorList>
            <person name="Batzilla J."/>
            <person name="Hoper D."/>
            <person name="Antonenka U."/>
            <person name="Heesemann J."/>
            <person name="Rakin A."/>
        </authorList>
    </citation>
    <scope>NUCLEOTIDE SEQUENCE [LARGE SCALE GENOMIC DNA]</scope>
    <source>
        <strain evidence="2">DSM 13030 / CIP 106945 / Y11</strain>
    </source>
</reference>
<dbReference type="HOGENOM" id="CLU_3260085_0_0_6"/>
<dbReference type="Proteomes" id="UP000008084">
    <property type="component" value="Chromosome"/>
</dbReference>
<sequence length="42" mass="5030">MFKRYEKQVPGHHVQVDVNFLFFNNSNGQRIKRFQYTAIDVG</sequence>
<evidence type="ECO:0000313" key="1">
    <source>
        <dbReference type="EMBL" id="CBY28793.1"/>
    </source>
</evidence>